<evidence type="ECO:0000259" key="1">
    <source>
        <dbReference type="Pfam" id="PF08447"/>
    </source>
</evidence>
<feature type="non-terminal residue" evidence="2">
    <location>
        <position position="120"/>
    </location>
</feature>
<protein>
    <recommendedName>
        <fullName evidence="1">PAS fold-3 domain-containing protein</fullName>
    </recommendedName>
</protein>
<dbReference type="SUPFAM" id="SSF55785">
    <property type="entry name" value="PYP-like sensor domain (PAS domain)"/>
    <property type="match status" value="1"/>
</dbReference>
<feature type="domain" description="PAS fold-3" evidence="1">
    <location>
        <begin position="23"/>
        <end position="105"/>
    </location>
</feature>
<dbReference type="AlphaFoldDB" id="X1GZ95"/>
<reference evidence="2" key="1">
    <citation type="journal article" date="2014" name="Front. Microbiol.">
        <title>High frequency of phylogenetically diverse reductive dehalogenase-homologous genes in deep subseafloor sedimentary metagenomes.</title>
        <authorList>
            <person name="Kawai M."/>
            <person name="Futagami T."/>
            <person name="Toyoda A."/>
            <person name="Takaki Y."/>
            <person name="Nishi S."/>
            <person name="Hori S."/>
            <person name="Arai W."/>
            <person name="Tsubouchi T."/>
            <person name="Morono Y."/>
            <person name="Uchiyama I."/>
            <person name="Ito T."/>
            <person name="Fujiyama A."/>
            <person name="Inagaki F."/>
            <person name="Takami H."/>
        </authorList>
    </citation>
    <scope>NUCLEOTIDE SEQUENCE</scope>
    <source>
        <strain evidence="2">Expedition CK06-06</strain>
    </source>
</reference>
<name>X1GZ95_9ZZZZ</name>
<dbReference type="Pfam" id="PF08447">
    <property type="entry name" value="PAS_3"/>
    <property type="match status" value="1"/>
</dbReference>
<organism evidence="2">
    <name type="scientific">marine sediment metagenome</name>
    <dbReference type="NCBI Taxonomy" id="412755"/>
    <lineage>
        <taxon>unclassified sequences</taxon>
        <taxon>metagenomes</taxon>
        <taxon>ecological metagenomes</taxon>
    </lineage>
</organism>
<gene>
    <name evidence="2" type="ORF">S03H2_52041</name>
</gene>
<sequence length="120" mass="14276">MFTYSSEFHILIGKYSLHRSKLTLVGYSLPEIRARGTFQHYKDTYKPEHLNIIDESWNFYEKNTDDIFSGIYKKQHKNGKWIWIYGIGHISKRKPDGTPEQTLCIAFDFTNRIITDKNLR</sequence>
<accession>X1GZ95</accession>
<proteinExistence type="predicted"/>
<comment type="caution">
    <text evidence="2">The sequence shown here is derived from an EMBL/GenBank/DDBJ whole genome shotgun (WGS) entry which is preliminary data.</text>
</comment>
<evidence type="ECO:0000313" key="2">
    <source>
        <dbReference type="EMBL" id="GAH63241.1"/>
    </source>
</evidence>
<dbReference type="InterPro" id="IPR035965">
    <property type="entry name" value="PAS-like_dom_sf"/>
</dbReference>
<dbReference type="Gene3D" id="3.30.450.20">
    <property type="entry name" value="PAS domain"/>
    <property type="match status" value="1"/>
</dbReference>
<dbReference type="EMBL" id="BARU01033050">
    <property type="protein sequence ID" value="GAH63241.1"/>
    <property type="molecule type" value="Genomic_DNA"/>
</dbReference>
<dbReference type="InterPro" id="IPR013655">
    <property type="entry name" value="PAS_fold_3"/>
</dbReference>